<name>A0A067SV51_GALM3</name>
<dbReference type="Proteomes" id="UP000027222">
    <property type="component" value="Unassembled WGS sequence"/>
</dbReference>
<gene>
    <name evidence="3" type="ORF">GALMADRAFT_157759</name>
</gene>
<feature type="domain" description="Glycan binding protein Y3-like" evidence="2">
    <location>
        <begin position="52"/>
        <end position="131"/>
    </location>
</feature>
<proteinExistence type="predicted"/>
<accession>A0A067SV51</accession>
<dbReference type="AlphaFoldDB" id="A0A067SV51"/>
<evidence type="ECO:0000259" key="2">
    <source>
        <dbReference type="Pfam" id="PF22803"/>
    </source>
</evidence>
<evidence type="ECO:0000313" key="4">
    <source>
        <dbReference type="Proteomes" id="UP000027222"/>
    </source>
</evidence>
<dbReference type="HOGENOM" id="CLU_1927752_0_0_1"/>
<feature type="region of interest" description="Disordered" evidence="1">
    <location>
        <begin position="1"/>
        <end position="22"/>
    </location>
</feature>
<evidence type="ECO:0000256" key="1">
    <source>
        <dbReference type="SAM" id="MobiDB-lite"/>
    </source>
</evidence>
<dbReference type="EMBL" id="KL142384">
    <property type="protein sequence ID" value="KDR73922.1"/>
    <property type="molecule type" value="Genomic_DNA"/>
</dbReference>
<dbReference type="InterPro" id="IPR054443">
    <property type="entry name" value="Y3-like_dom"/>
</dbReference>
<feature type="compositionally biased region" description="Basic and acidic residues" evidence="1">
    <location>
        <begin position="9"/>
        <end position="22"/>
    </location>
</feature>
<sequence>MALGGDGRSAGHDTMDRSKDDDSVADDRTVISAFVLAVFATSVPSNINTFSFAHHELSQNVPGGASVTECFNVNNYHCDFTVKNTAGQAQSISTSICEADMLVTNNGCNGHGGIRVDGNFQLTVDPNAGSC</sequence>
<reference evidence="4" key="1">
    <citation type="journal article" date="2014" name="Proc. Natl. Acad. Sci. U.S.A.">
        <title>Extensive sampling of basidiomycete genomes demonstrates inadequacy of the white-rot/brown-rot paradigm for wood decay fungi.</title>
        <authorList>
            <person name="Riley R."/>
            <person name="Salamov A.A."/>
            <person name="Brown D.W."/>
            <person name="Nagy L.G."/>
            <person name="Floudas D."/>
            <person name="Held B.W."/>
            <person name="Levasseur A."/>
            <person name="Lombard V."/>
            <person name="Morin E."/>
            <person name="Otillar R."/>
            <person name="Lindquist E.A."/>
            <person name="Sun H."/>
            <person name="LaButti K.M."/>
            <person name="Schmutz J."/>
            <person name="Jabbour D."/>
            <person name="Luo H."/>
            <person name="Baker S.E."/>
            <person name="Pisabarro A.G."/>
            <person name="Walton J.D."/>
            <person name="Blanchette R.A."/>
            <person name="Henrissat B."/>
            <person name="Martin F."/>
            <person name="Cullen D."/>
            <person name="Hibbett D.S."/>
            <person name="Grigoriev I.V."/>
        </authorList>
    </citation>
    <scope>NUCLEOTIDE SEQUENCE [LARGE SCALE GENOMIC DNA]</scope>
    <source>
        <strain evidence="4">CBS 339.88</strain>
    </source>
</reference>
<dbReference type="OrthoDB" id="2884672at2759"/>
<dbReference type="Pfam" id="PF22803">
    <property type="entry name" value="GBD_Y3"/>
    <property type="match status" value="1"/>
</dbReference>
<protein>
    <recommendedName>
        <fullName evidence="2">Glycan binding protein Y3-like domain-containing protein</fullName>
    </recommendedName>
</protein>
<evidence type="ECO:0000313" key="3">
    <source>
        <dbReference type="EMBL" id="KDR73922.1"/>
    </source>
</evidence>
<organism evidence="3 4">
    <name type="scientific">Galerina marginata (strain CBS 339.88)</name>
    <dbReference type="NCBI Taxonomy" id="685588"/>
    <lineage>
        <taxon>Eukaryota</taxon>
        <taxon>Fungi</taxon>
        <taxon>Dikarya</taxon>
        <taxon>Basidiomycota</taxon>
        <taxon>Agaricomycotina</taxon>
        <taxon>Agaricomycetes</taxon>
        <taxon>Agaricomycetidae</taxon>
        <taxon>Agaricales</taxon>
        <taxon>Agaricineae</taxon>
        <taxon>Strophariaceae</taxon>
        <taxon>Galerina</taxon>
    </lineage>
</organism>
<keyword evidence="4" id="KW-1185">Reference proteome</keyword>